<keyword evidence="9" id="KW-0732">Signal</keyword>
<dbReference type="SUPFAM" id="SSF55874">
    <property type="entry name" value="ATPase domain of HSP90 chaperone/DNA topoisomerase II/histidine kinase"/>
    <property type="match status" value="1"/>
</dbReference>
<dbReference type="InterPro" id="IPR005467">
    <property type="entry name" value="His_kinase_dom"/>
</dbReference>
<dbReference type="InterPro" id="IPR018060">
    <property type="entry name" value="HTH_AraC"/>
</dbReference>
<dbReference type="Gene3D" id="1.10.10.60">
    <property type="entry name" value="Homeodomain-like"/>
    <property type="match status" value="1"/>
</dbReference>
<comment type="caution">
    <text evidence="13">The sequence shown here is derived from an EMBL/GenBank/DDBJ whole genome shotgun (WGS) entry which is preliminary data.</text>
</comment>
<dbReference type="GO" id="GO:0000155">
    <property type="term" value="F:phosphorelay sensor kinase activity"/>
    <property type="evidence" value="ECO:0007669"/>
    <property type="project" value="InterPro"/>
</dbReference>
<dbReference type="EMBL" id="JAAGNZ010000001">
    <property type="protein sequence ID" value="NEU65935.1"/>
    <property type="molecule type" value="Genomic_DNA"/>
</dbReference>
<evidence type="ECO:0000259" key="12">
    <source>
        <dbReference type="PROSITE" id="PS50110"/>
    </source>
</evidence>
<dbReference type="GO" id="GO:0003700">
    <property type="term" value="F:DNA-binding transcription factor activity"/>
    <property type="evidence" value="ECO:0007669"/>
    <property type="project" value="InterPro"/>
</dbReference>
<dbReference type="InterPro" id="IPR003594">
    <property type="entry name" value="HATPase_dom"/>
</dbReference>
<dbReference type="PROSITE" id="PS01124">
    <property type="entry name" value="HTH_ARAC_FAMILY_2"/>
    <property type="match status" value="1"/>
</dbReference>
<dbReference type="Pfam" id="PF07494">
    <property type="entry name" value="Reg_prop"/>
    <property type="match status" value="1"/>
</dbReference>
<dbReference type="InterPro" id="IPR004358">
    <property type="entry name" value="Sig_transdc_His_kin-like_C"/>
</dbReference>
<dbReference type="InterPro" id="IPR015943">
    <property type="entry name" value="WD40/YVTN_repeat-like_dom_sf"/>
</dbReference>
<evidence type="ECO:0000256" key="1">
    <source>
        <dbReference type="ARBA" id="ARBA00000085"/>
    </source>
</evidence>
<dbReference type="PROSITE" id="PS50110">
    <property type="entry name" value="RESPONSE_REGULATORY"/>
    <property type="match status" value="1"/>
</dbReference>
<dbReference type="Gene3D" id="2.130.10.10">
    <property type="entry name" value="YVTN repeat-like/Quinoprotein amine dehydrogenase"/>
    <property type="match status" value="4"/>
</dbReference>
<reference evidence="13 14" key="1">
    <citation type="submission" date="2020-02" db="EMBL/GenBank/DDBJ databases">
        <title>Draft genome sequence of two Spirosoma agri KCTC 52727 and Spirosoma terrae KCTC 52035.</title>
        <authorList>
            <person name="Rojas J."/>
            <person name="Ambika Manirajan B."/>
            <person name="Ratering S."/>
            <person name="Suarez C."/>
            <person name="Schnell S."/>
        </authorList>
    </citation>
    <scope>NUCLEOTIDE SEQUENCE [LARGE SCALE GENOMIC DNA]</scope>
    <source>
        <strain evidence="13 14">KCTC 52727</strain>
    </source>
</reference>
<organism evidence="13 14">
    <name type="scientific">Spirosoma agri</name>
    <dbReference type="NCBI Taxonomy" id="1987381"/>
    <lineage>
        <taxon>Bacteria</taxon>
        <taxon>Pseudomonadati</taxon>
        <taxon>Bacteroidota</taxon>
        <taxon>Cytophagia</taxon>
        <taxon>Cytophagales</taxon>
        <taxon>Cytophagaceae</taxon>
        <taxon>Spirosoma</taxon>
    </lineage>
</organism>
<dbReference type="InterPro" id="IPR011110">
    <property type="entry name" value="Reg_prop"/>
</dbReference>
<evidence type="ECO:0000256" key="8">
    <source>
        <dbReference type="PROSITE-ProRule" id="PRU00169"/>
    </source>
</evidence>
<evidence type="ECO:0000256" key="4">
    <source>
        <dbReference type="ARBA" id="ARBA00022679"/>
    </source>
</evidence>
<keyword evidence="4" id="KW-0808">Transferase</keyword>
<dbReference type="Gene3D" id="1.10.287.130">
    <property type="match status" value="1"/>
</dbReference>
<dbReference type="FunFam" id="3.30.565.10:FF:000006">
    <property type="entry name" value="Sensor histidine kinase WalK"/>
    <property type="match status" value="1"/>
</dbReference>
<name>A0A6M0IDV1_9BACT</name>
<dbReference type="Gene3D" id="3.30.565.10">
    <property type="entry name" value="Histidine kinase-like ATPase, C-terminal domain"/>
    <property type="match status" value="1"/>
</dbReference>
<dbReference type="Pfam" id="PF00512">
    <property type="entry name" value="HisKA"/>
    <property type="match status" value="1"/>
</dbReference>
<proteinExistence type="predicted"/>
<dbReference type="InterPro" id="IPR013783">
    <property type="entry name" value="Ig-like_fold"/>
</dbReference>
<dbReference type="GO" id="GO:0043565">
    <property type="term" value="F:sequence-specific DNA binding"/>
    <property type="evidence" value="ECO:0007669"/>
    <property type="project" value="InterPro"/>
</dbReference>
<dbReference type="FunFam" id="2.60.40.10:FF:000791">
    <property type="entry name" value="Two-component system sensor histidine kinase/response regulator"/>
    <property type="match status" value="1"/>
</dbReference>
<dbReference type="PROSITE" id="PS50109">
    <property type="entry name" value="HIS_KIN"/>
    <property type="match status" value="1"/>
</dbReference>
<evidence type="ECO:0000256" key="2">
    <source>
        <dbReference type="ARBA" id="ARBA00012438"/>
    </source>
</evidence>
<feature type="signal peptide" evidence="9">
    <location>
        <begin position="1"/>
        <end position="24"/>
    </location>
</feature>
<dbReference type="CDD" id="cd00082">
    <property type="entry name" value="HisKA"/>
    <property type="match status" value="1"/>
</dbReference>
<dbReference type="InterPro" id="IPR011006">
    <property type="entry name" value="CheY-like_superfamily"/>
</dbReference>
<keyword evidence="3 8" id="KW-0597">Phosphoprotein</keyword>
<evidence type="ECO:0000256" key="5">
    <source>
        <dbReference type="ARBA" id="ARBA00022777"/>
    </source>
</evidence>
<dbReference type="SUPFAM" id="SSF63829">
    <property type="entry name" value="Calcium-dependent phosphotriesterase"/>
    <property type="match status" value="2"/>
</dbReference>
<dbReference type="Pfam" id="PF00072">
    <property type="entry name" value="Response_reg"/>
    <property type="match status" value="1"/>
</dbReference>
<feature type="domain" description="Response regulatory" evidence="12">
    <location>
        <begin position="1167"/>
        <end position="1282"/>
    </location>
</feature>
<keyword evidence="5" id="KW-0418">Kinase</keyword>
<dbReference type="Gene3D" id="2.60.40.10">
    <property type="entry name" value="Immunoglobulins"/>
    <property type="match status" value="1"/>
</dbReference>
<feature type="domain" description="HTH araC/xylS-type" evidence="10">
    <location>
        <begin position="1314"/>
        <end position="1413"/>
    </location>
</feature>
<feature type="domain" description="Histidine kinase" evidence="11">
    <location>
        <begin position="887"/>
        <end position="1120"/>
    </location>
</feature>
<dbReference type="SMART" id="SM00387">
    <property type="entry name" value="HATPase_c"/>
    <property type="match status" value="1"/>
</dbReference>
<evidence type="ECO:0000313" key="13">
    <source>
        <dbReference type="EMBL" id="NEU65935.1"/>
    </source>
</evidence>
<dbReference type="InterPro" id="IPR036890">
    <property type="entry name" value="HATPase_C_sf"/>
</dbReference>
<gene>
    <name evidence="13" type="ORF">GK091_03510</name>
</gene>
<evidence type="ECO:0000256" key="9">
    <source>
        <dbReference type="SAM" id="SignalP"/>
    </source>
</evidence>
<dbReference type="SMART" id="SM00342">
    <property type="entry name" value="HTH_ARAC"/>
    <property type="match status" value="1"/>
</dbReference>
<evidence type="ECO:0000256" key="3">
    <source>
        <dbReference type="ARBA" id="ARBA00022553"/>
    </source>
</evidence>
<dbReference type="FunFam" id="1.10.287.130:FF:000045">
    <property type="entry name" value="Two-component system sensor histidine kinase/response regulator"/>
    <property type="match status" value="1"/>
</dbReference>
<dbReference type="Proteomes" id="UP000477386">
    <property type="component" value="Unassembled WGS sequence"/>
</dbReference>
<accession>A0A6M0IDV1</accession>
<dbReference type="PANTHER" id="PTHR43547:SF2">
    <property type="entry name" value="HYBRID SIGNAL TRANSDUCTION HISTIDINE KINASE C"/>
    <property type="match status" value="1"/>
</dbReference>
<evidence type="ECO:0000256" key="7">
    <source>
        <dbReference type="ARBA" id="ARBA00023163"/>
    </source>
</evidence>
<dbReference type="Pfam" id="PF12833">
    <property type="entry name" value="HTH_18"/>
    <property type="match status" value="1"/>
</dbReference>
<dbReference type="PRINTS" id="PR00344">
    <property type="entry name" value="BCTRLSENSOR"/>
</dbReference>
<dbReference type="SUPFAM" id="SSF46689">
    <property type="entry name" value="Homeodomain-like"/>
    <property type="match status" value="1"/>
</dbReference>
<dbReference type="InterPro" id="IPR011123">
    <property type="entry name" value="Y_Y_Y"/>
</dbReference>
<dbReference type="Pfam" id="PF07495">
    <property type="entry name" value="Y_Y_Y"/>
    <property type="match status" value="1"/>
</dbReference>
<evidence type="ECO:0000256" key="6">
    <source>
        <dbReference type="ARBA" id="ARBA00023015"/>
    </source>
</evidence>
<sequence length="1420" mass="159953">MMKWVFLHSYCFLIAFLMSSAGFAQREPDQFRFEHITVNEGLSHSDAMCVTQDKAGFIWVGTNKGINRYDGYSLKKYDLPINDQDGIASNRIRTLQLDGHGRLWVGVERSGLFWYDATKDRFVSVRELAGAAAFAPFIQQITHTNVQALCADGPDRIWVATQHYGIFVVQTDEQGSIYGMKQVSLTNRPNAEPLVNKLAVDPLGKVWIGTLGYGLWVFDGKGDLSKRKALQATQQTSPAGPNIRSLHLDWRGDLWIGTDNQIFWLNKNALAQASNPPAQPLHRTFADLESLFLDSSNRLWISTNYGLLLMNAGAATSSTPPVNEQDVRTFLPLDTDPASINSVRVHDMLEDRFHNLWLATSAGGLNQLQLRPKPFGHIRRQMVGQTTPANNYINAILKESTGNRLWMGTRNGFASYDLSRKTYTNYLNRALSGDVNGIDVSTIFQASDGILWIGTRYHGLYQMSDRDGSTPIRLPSMPDIPDWGSVSIESILEDKYGSIWVATFNAGIHQFDRQGKHLNTYNLANKRLPTRQFTALLYDRSRNLLWASTRDAGLLKMQLTPDGLRLLNQFKHEPNNPNSLLINYTWPLLNDRRGNLWIGTIGGGLHRLTTNARGQDVIERYSRWVPETDVESLLTDEAGNLWIGGAGLYKFNPSTKRLFHFDVTDGLQSNSFKVGAACRATDGTLYFGGTNGVTYFQPRTLLPNPYPPLVQITELRILNRPVGIGDTLNGRVLLKRPFSDAQPIRLKAAENDFSIEFVGLNYANPQKQQYAYQLDGYNKNWMPTAHGQRTANFANLPAGTYTFRVKASNDDGVWSLRPATLQFVILPPWWRSWWAYALYALLIGGAFVLYRRIERAKQALKNELVLEQFRVEKEKEVTDAKLRFFTNVSHELRTPLTLILGPIEELASSGSGTLDSVKDKIMLMHQQTRKLLNLVNQLMDFRKVESGHVTLRASRGNVVAFLTEIYLIFTLKAEESQLDYAMEAPSETIPMYFDRDKLEIILINLLSNAFKYTPEGGKVRILVSAVGSSAEPARFRGTTLVDNYLQLTVRDWGVGMNADDIDKIFDPYYQASHTETMRMMGTGIGLSLVKQFVEAHSGEVMVQSEPGIGTSFTLRLPFGRAHLEPESIREEPANVDGVPTTAPERMKAETDMLDERDALSTAVRSARILLVEDNDELRHYLQQLFAPSFEVVTATDGVEGWEKTLALLPDIVVSDVMMPRSTGLELCKNVKQHPKTLHIPVVLLTARAAAMHELEGLETGADEYMAKPFNPKLLYTKIAVMLQARYRLKEYYHRQILLEPTDIAIPDEQKQLLEKAMAIVEANLADPAFTVPVLVREMGMSQSAFYRQIKAITGQSVVEFIRDVRIKRAAQLLTTTSLRVTEIANQVGFEDIKHFRKTFQTVYMLSPSDYARQQREKAGV</sequence>
<evidence type="ECO:0000313" key="14">
    <source>
        <dbReference type="Proteomes" id="UP000477386"/>
    </source>
</evidence>
<feature type="modified residue" description="4-aspartylphosphate" evidence="8">
    <location>
        <position position="1215"/>
    </location>
</feature>
<comment type="catalytic activity">
    <reaction evidence="1">
        <text>ATP + protein L-histidine = ADP + protein N-phospho-L-histidine.</text>
        <dbReference type="EC" id="2.7.13.3"/>
    </reaction>
</comment>
<dbReference type="SMART" id="SM00388">
    <property type="entry name" value="HisKA"/>
    <property type="match status" value="1"/>
</dbReference>
<dbReference type="PANTHER" id="PTHR43547">
    <property type="entry name" value="TWO-COMPONENT HISTIDINE KINASE"/>
    <property type="match status" value="1"/>
</dbReference>
<dbReference type="EC" id="2.7.13.3" evidence="2"/>
<dbReference type="Pfam" id="PF02518">
    <property type="entry name" value="HATPase_c"/>
    <property type="match status" value="1"/>
</dbReference>
<dbReference type="SMART" id="SM00448">
    <property type="entry name" value="REC"/>
    <property type="match status" value="1"/>
</dbReference>
<evidence type="ECO:0000259" key="10">
    <source>
        <dbReference type="PROSITE" id="PS01124"/>
    </source>
</evidence>
<dbReference type="InterPro" id="IPR003661">
    <property type="entry name" value="HisK_dim/P_dom"/>
</dbReference>
<feature type="chain" id="PRO_5026926639" description="histidine kinase" evidence="9">
    <location>
        <begin position="25"/>
        <end position="1420"/>
    </location>
</feature>
<dbReference type="CDD" id="cd17574">
    <property type="entry name" value="REC_OmpR"/>
    <property type="match status" value="1"/>
</dbReference>
<protein>
    <recommendedName>
        <fullName evidence="2">histidine kinase</fullName>
        <ecNumber evidence="2">2.7.13.3</ecNumber>
    </recommendedName>
</protein>
<evidence type="ECO:0000259" key="11">
    <source>
        <dbReference type="PROSITE" id="PS50109"/>
    </source>
</evidence>
<dbReference type="Gene3D" id="3.40.50.2300">
    <property type="match status" value="1"/>
</dbReference>
<dbReference type="InterPro" id="IPR009057">
    <property type="entry name" value="Homeodomain-like_sf"/>
</dbReference>
<dbReference type="SUPFAM" id="SSF52172">
    <property type="entry name" value="CheY-like"/>
    <property type="match status" value="1"/>
</dbReference>
<dbReference type="SUPFAM" id="SSF47384">
    <property type="entry name" value="Homodimeric domain of signal transducing histidine kinase"/>
    <property type="match status" value="1"/>
</dbReference>
<dbReference type="InterPro" id="IPR001789">
    <property type="entry name" value="Sig_transdc_resp-reg_receiver"/>
</dbReference>
<keyword evidence="7" id="KW-0804">Transcription</keyword>
<keyword evidence="14" id="KW-1185">Reference proteome</keyword>
<dbReference type="InterPro" id="IPR036097">
    <property type="entry name" value="HisK_dim/P_sf"/>
</dbReference>
<keyword evidence="6" id="KW-0805">Transcription regulation</keyword>